<keyword evidence="2" id="KW-1185">Reference proteome</keyword>
<reference evidence="3" key="1">
    <citation type="submission" date="2016-11" db="UniProtKB">
        <authorList>
            <consortium name="WormBaseParasite"/>
        </authorList>
    </citation>
    <scope>IDENTIFICATION</scope>
</reference>
<sequence>MHAGDFQRYVWVQGERKRQRNRDKYEETRKRYLETEVEDIESPKKPKVVWPGEFENQLKKRNQNLEKIAKKENGIETPAIHTPSDTQSITSKDSSSDSESEFTPEDKMNKEEKKTSPRKPSILTPISISDSHYLDEYLEPPKKLNPTASGGSFFLVSSNLVNE</sequence>
<dbReference type="Proteomes" id="UP000095282">
    <property type="component" value="Unplaced"/>
</dbReference>
<feature type="compositionally biased region" description="Low complexity" evidence="1">
    <location>
        <begin position="84"/>
        <end position="93"/>
    </location>
</feature>
<proteinExistence type="predicted"/>
<feature type="compositionally biased region" description="Basic and acidic residues" evidence="1">
    <location>
        <begin position="104"/>
        <end position="115"/>
    </location>
</feature>
<feature type="compositionally biased region" description="Polar residues" evidence="1">
    <location>
        <begin position="146"/>
        <end position="163"/>
    </location>
</feature>
<protein>
    <submittedName>
        <fullName evidence="3">Uncharacterized protein</fullName>
    </submittedName>
</protein>
<evidence type="ECO:0000313" key="2">
    <source>
        <dbReference type="Proteomes" id="UP000095282"/>
    </source>
</evidence>
<feature type="compositionally biased region" description="Basic and acidic residues" evidence="1">
    <location>
        <begin position="132"/>
        <end position="142"/>
    </location>
</feature>
<dbReference type="eggNOG" id="ENOG502TI6C">
    <property type="taxonomic scope" value="Eukaryota"/>
</dbReference>
<accession>A0A1I7UAM7</accession>
<evidence type="ECO:0000256" key="1">
    <source>
        <dbReference type="SAM" id="MobiDB-lite"/>
    </source>
</evidence>
<organism evidence="2 3">
    <name type="scientific">Caenorhabditis tropicalis</name>
    <dbReference type="NCBI Taxonomy" id="1561998"/>
    <lineage>
        <taxon>Eukaryota</taxon>
        <taxon>Metazoa</taxon>
        <taxon>Ecdysozoa</taxon>
        <taxon>Nematoda</taxon>
        <taxon>Chromadorea</taxon>
        <taxon>Rhabditida</taxon>
        <taxon>Rhabditina</taxon>
        <taxon>Rhabditomorpha</taxon>
        <taxon>Rhabditoidea</taxon>
        <taxon>Rhabditidae</taxon>
        <taxon>Peloderinae</taxon>
        <taxon>Caenorhabditis</taxon>
    </lineage>
</organism>
<name>A0A1I7UAM7_9PELO</name>
<dbReference type="WBParaSite" id="Csp11.Scaffold629.g16559.t1">
    <property type="protein sequence ID" value="Csp11.Scaffold629.g16559.t1"/>
    <property type="gene ID" value="Csp11.Scaffold629.g16559"/>
</dbReference>
<feature type="compositionally biased region" description="Basic and acidic residues" evidence="1">
    <location>
        <begin position="64"/>
        <end position="74"/>
    </location>
</feature>
<feature type="region of interest" description="Disordered" evidence="1">
    <location>
        <begin position="64"/>
        <end position="163"/>
    </location>
</feature>
<evidence type="ECO:0000313" key="3">
    <source>
        <dbReference type="WBParaSite" id="Csp11.Scaffold629.g16559.t1"/>
    </source>
</evidence>
<dbReference type="AlphaFoldDB" id="A0A1I7UAM7"/>